<organism evidence="2 3">
    <name type="scientific">Pycnococcus provasolii</name>
    <dbReference type="NCBI Taxonomy" id="41880"/>
    <lineage>
        <taxon>Eukaryota</taxon>
        <taxon>Viridiplantae</taxon>
        <taxon>Chlorophyta</taxon>
        <taxon>Pseudoscourfieldiophyceae</taxon>
        <taxon>Pseudoscourfieldiales</taxon>
        <taxon>Pycnococcaceae</taxon>
        <taxon>Pycnococcus</taxon>
    </lineage>
</organism>
<evidence type="ECO:0000256" key="1">
    <source>
        <dbReference type="SAM" id="MobiDB-lite"/>
    </source>
</evidence>
<dbReference type="AlphaFoldDB" id="A0A830HDG2"/>
<feature type="compositionally biased region" description="Basic and acidic residues" evidence="1">
    <location>
        <begin position="175"/>
        <end position="193"/>
    </location>
</feature>
<comment type="caution">
    <text evidence="2">The sequence shown here is derived from an EMBL/GenBank/DDBJ whole genome shotgun (WGS) entry which is preliminary data.</text>
</comment>
<protein>
    <submittedName>
        <fullName evidence="2">Uncharacterized protein</fullName>
    </submittedName>
</protein>
<proteinExistence type="predicted"/>
<feature type="region of interest" description="Disordered" evidence="1">
    <location>
        <begin position="143"/>
        <end position="263"/>
    </location>
</feature>
<evidence type="ECO:0000313" key="2">
    <source>
        <dbReference type="EMBL" id="GHP05104.1"/>
    </source>
</evidence>
<dbReference type="Proteomes" id="UP000660262">
    <property type="component" value="Unassembled WGS sequence"/>
</dbReference>
<dbReference type="EMBL" id="BNJQ01000009">
    <property type="protein sequence ID" value="GHP05104.1"/>
    <property type="molecule type" value="Genomic_DNA"/>
</dbReference>
<feature type="compositionally biased region" description="Low complexity" evidence="1">
    <location>
        <begin position="26"/>
        <end position="44"/>
    </location>
</feature>
<feature type="region of interest" description="Disordered" evidence="1">
    <location>
        <begin position="1"/>
        <end position="63"/>
    </location>
</feature>
<reference evidence="2" key="1">
    <citation type="submission" date="2020-10" db="EMBL/GenBank/DDBJ databases">
        <title>Unveiling of a novel bifunctional photoreceptor, Dualchrome1, isolated from a cosmopolitan green alga.</title>
        <authorList>
            <person name="Suzuki S."/>
            <person name="Kawachi M."/>
        </authorList>
    </citation>
    <scope>NUCLEOTIDE SEQUENCE</scope>
    <source>
        <strain evidence="2">NIES 2893</strain>
    </source>
</reference>
<gene>
    <name evidence="2" type="ORF">PPROV_000385600</name>
</gene>
<feature type="compositionally biased region" description="Low complexity" evidence="1">
    <location>
        <begin position="165"/>
        <end position="174"/>
    </location>
</feature>
<name>A0A830HDG2_9CHLO</name>
<evidence type="ECO:0000313" key="3">
    <source>
        <dbReference type="Proteomes" id="UP000660262"/>
    </source>
</evidence>
<accession>A0A830HDG2</accession>
<sequence>MPSSVVDYSKWDALGDSSDSDDDDFSASPKTHPHPSSSSHSSSSEKALGLGGGYDGESDPNNKKSLIVGKQAVLAAASAALDDAKGFAALDARNVSSAADGAAEDAAEAARRAEKFAKAAGEKLNALSLGNLDADVDTAIEEARRGGNARRNEEDDDDAGLPSWLSSACDAAALDAERVRGRIEEEERERAKDTPVPPATKTADPKTETRPSNVVPPAKGTPVPPATKTADPKTETRPSNVVPPGVRLVRTSDGPDPLMALLR</sequence>
<keyword evidence="3" id="KW-1185">Reference proteome</keyword>
<feature type="compositionally biased region" description="Basic and acidic residues" evidence="1">
    <location>
        <begin position="143"/>
        <end position="153"/>
    </location>
</feature>